<dbReference type="SUPFAM" id="SSF56235">
    <property type="entry name" value="N-terminal nucleophile aminohydrolases (Ntn hydrolases)"/>
    <property type="match status" value="1"/>
</dbReference>
<dbReference type="InterPro" id="IPR043137">
    <property type="entry name" value="GGT_ssub_C"/>
</dbReference>
<dbReference type="Gene3D" id="3.60.20.40">
    <property type="match status" value="1"/>
</dbReference>
<dbReference type="HOGENOM" id="CLU_014813_3_1_1"/>
<evidence type="ECO:0000313" key="2">
    <source>
        <dbReference type="Proteomes" id="UP000016930"/>
    </source>
</evidence>
<dbReference type="InterPro" id="IPR029055">
    <property type="entry name" value="Ntn_hydrolases_N"/>
</dbReference>
<reference evidence="1 2" key="1">
    <citation type="journal article" date="2012" name="Proc. Natl. Acad. Sci. U.S.A.">
        <title>Comparative genomics of Ceriporiopsis subvermispora and Phanerochaete chrysosporium provide insight into selective ligninolysis.</title>
        <authorList>
            <person name="Fernandez-Fueyo E."/>
            <person name="Ruiz-Duenas F.J."/>
            <person name="Ferreira P."/>
            <person name="Floudas D."/>
            <person name="Hibbett D.S."/>
            <person name="Canessa P."/>
            <person name="Larrondo L.F."/>
            <person name="James T.Y."/>
            <person name="Seelenfreund D."/>
            <person name="Lobos S."/>
            <person name="Polanco R."/>
            <person name="Tello M."/>
            <person name="Honda Y."/>
            <person name="Watanabe T."/>
            <person name="Watanabe T."/>
            <person name="Ryu J.S."/>
            <person name="Kubicek C.P."/>
            <person name="Schmoll M."/>
            <person name="Gaskell J."/>
            <person name="Hammel K.E."/>
            <person name="St John F.J."/>
            <person name="Vanden Wymelenberg A."/>
            <person name="Sabat G."/>
            <person name="Splinter BonDurant S."/>
            <person name="Syed K."/>
            <person name="Yadav J.S."/>
            <person name="Doddapaneni H."/>
            <person name="Subramanian V."/>
            <person name="Lavin J.L."/>
            <person name="Oguiza J.A."/>
            <person name="Perez G."/>
            <person name="Pisabarro A.G."/>
            <person name="Ramirez L."/>
            <person name="Santoyo F."/>
            <person name="Master E."/>
            <person name="Coutinho P.M."/>
            <person name="Henrissat B."/>
            <person name="Lombard V."/>
            <person name="Magnuson J.K."/>
            <person name="Kuees U."/>
            <person name="Hori C."/>
            <person name="Igarashi K."/>
            <person name="Samejima M."/>
            <person name="Held B.W."/>
            <person name="Barry K.W."/>
            <person name="LaButti K.M."/>
            <person name="Lapidus A."/>
            <person name="Lindquist E.A."/>
            <person name="Lucas S.M."/>
            <person name="Riley R."/>
            <person name="Salamov A.A."/>
            <person name="Hoffmeister D."/>
            <person name="Schwenk D."/>
            <person name="Hadar Y."/>
            <person name="Yarden O."/>
            <person name="de Vries R.P."/>
            <person name="Wiebenga A."/>
            <person name="Stenlid J."/>
            <person name="Eastwood D."/>
            <person name="Grigoriev I.V."/>
            <person name="Berka R.M."/>
            <person name="Blanchette R.A."/>
            <person name="Kersten P."/>
            <person name="Martinez A.T."/>
            <person name="Vicuna R."/>
            <person name="Cullen D."/>
        </authorList>
    </citation>
    <scope>NUCLEOTIDE SEQUENCE [LARGE SCALE GENOMIC DNA]</scope>
    <source>
        <strain evidence="1 2">B</strain>
    </source>
</reference>
<dbReference type="InterPro" id="IPR052896">
    <property type="entry name" value="GGT-like_enzyme"/>
</dbReference>
<gene>
    <name evidence="1" type="ORF">CERSUDRAFT_110545</name>
</gene>
<sequence length="578" mass="62101">MKIDWDKVNHPDIVFQRFPSRRSQVFGTKGVVSSSQPLATEAGLEILRKGGNAADAAVATSAALNVTEPSCCGIGGDAFCLFYDASTKTVKALNGSGRSPANLTIDYVRAQGVTGHNIPVTNLNSVTVPGCAAAWVDTIEHFGSGKLTAADVLAPAIRLAEEGYPVSEINSFSWQRSEKLIKNASPNGDEMLLNGKAPLPGQIIQLPNLAKTFRAVAEEGKDGFYKGRVAEAIVELIQSKGGVMSLEDLANHSTTFVEPIKYTFSDEVTIYECPPNGQGITALLALGILDNMYEQGKIRSLLEMEHNSTEYLHALVEALRLAFADSQWYVTDPEVEHVPVAELLSKEYLAKRAQLFDSQRTNPKVVHGNPVNSSDTVYFSVVDQWGNACSYIQSNYAGFGTGAIPKGCGFTLQNRGSNFYLIPDHANALKGGKRPYHTIIPAMALRGDELFLSYGVMGGFMQPQGHVQVLLNMLRGFTAQAALDAPRFCISAGSPETESGGTGAAGDINSEVYFEEGISDEVIATLRDMGHDARKVTGIGRSMMGRGQVIQRIVDHSGRTVWAAGSDPRADGHAVPQI</sequence>
<dbReference type="Pfam" id="PF01019">
    <property type="entry name" value="G_glu_transpept"/>
    <property type="match status" value="1"/>
</dbReference>
<accession>M2PYN8</accession>
<proteinExistence type="predicted"/>
<dbReference type="Proteomes" id="UP000016930">
    <property type="component" value="Unassembled WGS sequence"/>
</dbReference>
<dbReference type="PANTHER" id="PTHR43881:SF1">
    <property type="entry name" value="GAMMA-GLUTAMYLTRANSPEPTIDASE (AFU_ORTHOLOGUE AFUA_4G13580)"/>
    <property type="match status" value="1"/>
</dbReference>
<dbReference type="EMBL" id="KB445791">
    <property type="protein sequence ID" value="EMD42004.1"/>
    <property type="molecule type" value="Genomic_DNA"/>
</dbReference>
<dbReference type="OrthoDB" id="2015213at2759"/>
<dbReference type="PRINTS" id="PR01210">
    <property type="entry name" value="GGTRANSPTASE"/>
</dbReference>
<dbReference type="InterPro" id="IPR043138">
    <property type="entry name" value="GGT_lsub"/>
</dbReference>
<dbReference type="AlphaFoldDB" id="M2PYN8"/>
<evidence type="ECO:0008006" key="3">
    <source>
        <dbReference type="Google" id="ProtNLM"/>
    </source>
</evidence>
<dbReference type="PANTHER" id="PTHR43881">
    <property type="entry name" value="GAMMA-GLUTAMYLTRANSPEPTIDASE (AFU_ORTHOLOGUE AFUA_4G13580)"/>
    <property type="match status" value="1"/>
</dbReference>
<keyword evidence="2" id="KW-1185">Reference proteome</keyword>
<protein>
    <recommendedName>
        <fullName evidence="3">Gamma-glutamyltranspeptidase</fullName>
    </recommendedName>
</protein>
<organism evidence="1 2">
    <name type="scientific">Ceriporiopsis subvermispora (strain B)</name>
    <name type="common">White-rot fungus</name>
    <name type="synonym">Gelatoporia subvermispora</name>
    <dbReference type="NCBI Taxonomy" id="914234"/>
    <lineage>
        <taxon>Eukaryota</taxon>
        <taxon>Fungi</taxon>
        <taxon>Dikarya</taxon>
        <taxon>Basidiomycota</taxon>
        <taxon>Agaricomycotina</taxon>
        <taxon>Agaricomycetes</taxon>
        <taxon>Polyporales</taxon>
        <taxon>Gelatoporiaceae</taxon>
        <taxon>Gelatoporia</taxon>
    </lineage>
</organism>
<evidence type="ECO:0000313" key="1">
    <source>
        <dbReference type="EMBL" id="EMD42004.1"/>
    </source>
</evidence>
<dbReference type="Gene3D" id="1.10.246.130">
    <property type="match status" value="1"/>
</dbReference>
<name>M2PYN8_CERS8</name>
<dbReference type="STRING" id="914234.M2PYN8"/>